<dbReference type="InterPro" id="IPR003661">
    <property type="entry name" value="HisK_dim/P_dom"/>
</dbReference>
<evidence type="ECO:0000313" key="9">
    <source>
        <dbReference type="Proteomes" id="UP000295438"/>
    </source>
</evidence>
<dbReference type="InterPro" id="IPR005467">
    <property type="entry name" value="His_kinase_dom"/>
</dbReference>
<dbReference type="InterPro" id="IPR036890">
    <property type="entry name" value="HATPase_C_sf"/>
</dbReference>
<dbReference type="AlphaFoldDB" id="A0A4R5V9P3"/>
<keyword evidence="6" id="KW-0812">Transmembrane</keyword>
<dbReference type="SUPFAM" id="SSF47384">
    <property type="entry name" value="Homodimeric domain of signal transducing histidine kinase"/>
    <property type="match status" value="1"/>
</dbReference>
<dbReference type="InterPro" id="IPR004358">
    <property type="entry name" value="Sig_transdc_His_kin-like_C"/>
</dbReference>
<dbReference type="PANTHER" id="PTHR43547:SF2">
    <property type="entry name" value="HYBRID SIGNAL TRANSDUCTION HISTIDINE KINASE C"/>
    <property type="match status" value="1"/>
</dbReference>
<dbReference type="GO" id="GO:0000155">
    <property type="term" value="F:phosphorelay sensor kinase activity"/>
    <property type="evidence" value="ECO:0007669"/>
    <property type="project" value="InterPro"/>
</dbReference>
<dbReference type="InterPro" id="IPR003594">
    <property type="entry name" value="HATPase_dom"/>
</dbReference>
<dbReference type="Gene3D" id="2.130.10.10">
    <property type="entry name" value="YVTN repeat-like/Quinoprotein amine dehydrogenase"/>
    <property type="match status" value="3"/>
</dbReference>
<evidence type="ECO:0000256" key="4">
    <source>
        <dbReference type="ARBA" id="ARBA00022679"/>
    </source>
</evidence>
<dbReference type="FunFam" id="3.30.565.10:FF:000006">
    <property type="entry name" value="Sensor histidine kinase WalK"/>
    <property type="match status" value="1"/>
</dbReference>
<dbReference type="InterPro" id="IPR036097">
    <property type="entry name" value="HisK_dim/P_sf"/>
</dbReference>
<dbReference type="PROSITE" id="PS50109">
    <property type="entry name" value="HIS_KIN"/>
    <property type="match status" value="1"/>
</dbReference>
<dbReference type="NCBIfam" id="TIGR00229">
    <property type="entry name" value="sensory_box"/>
    <property type="match status" value="1"/>
</dbReference>
<evidence type="ECO:0000256" key="2">
    <source>
        <dbReference type="ARBA" id="ARBA00012438"/>
    </source>
</evidence>
<keyword evidence="6" id="KW-0472">Membrane</keyword>
<dbReference type="InterPro" id="IPR013783">
    <property type="entry name" value="Ig-like_fold"/>
</dbReference>
<dbReference type="SMART" id="SM00387">
    <property type="entry name" value="HATPase_c"/>
    <property type="match status" value="1"/>
</dbReference>
<dbReference type="PANTHER" id="PTHR43547">
    <property type="entry name" value="TWO-COMPONENT HISTIDINE KINASE"/>
    <property type="match status" value="1"/>
</dbReference>
<dbReference type="EC" id="2.7.13.3" evidence="2"/>
<feature type="transmembrane region" description="Helical" evidence="6">
    <location>
        <begin position="737"/>
        <end position="758"/>
    </location>
</feature>
<dbReference type="Pfam" id="PF07494">
    <property type="entry name" value="Reg_prop"/>
    <property type="match status" value="1"/>
</dbReference>
<dbReference type="Pfam" id="PF00512">
    <property type="entry name" value="HisKA"/>
    <property type="match status" value="1"/>
</dbReference>
<keyword evidence="9" id="KW-1185">Reference proteome</keyword>
<dbReference type="Proteomes" id="UP000295438">
    <property type="component" value="Unassembled WGS sequence"/>
</dbReference>
<evidence type="ECO:0000256" key="5">
    <source>
        <dbReference type="ARBA" id="ARBA00022777"/>
    </source>
</evidence>
<name>A0A4R5V9P3_9BACT</name>
<dbReference type="SMART" id="SM00388">
    <property type="entry name" value="HisKA"/>
    <property type="match status" value="1"/>
</dbReference>
<dbReference type="SUPFAM" id="SSF63829">
    <property type="entry name" value="Calcium-dependent phosphotriesterase"/>
    <property type="match status" value="1"/>
</dbReference>
<dbReference type="RefSeq" id="WP_133389840.1">
    <property type="nucleotide sequence ID" value="NZ_SMUW01000026.1"/>
</dbReference>
<evidence type="ECO:0000256" key="6">
    <source>
        <dbReference type="SAM" id="Phobius"/>
    </source>
</evidence>
<keyword evidence="6" id="KW-1133">Transmembrane helix</keyword>
<evidence type="ECO:0000259" key="7">
    <source>
        <dbReference type="PROSITE" id="PS50109"/>
    </source>
</evidence>
<dbReference type="SUPFAM" id="SSF55874">
    <property type="entry name" value="ATPase domain of HSP90 chaperone/DNA topoisomerase II/histidine kinase"/>
    <property type="match status" value="1"/>
</dbReference>
<dbReference type="Gene3D" id="3.30.450.20">
    <property type="entry name" value="PAS domain"/>
    <property type="match status" value="1"/>
</dbReference>
<evidence type="ECO:0000256" key="1">
    <source>
        <dbReference type="ARBA" id="ARBA00000085"/>
    </source>
</evidence>
<dbReference type="Gene3D" id="1.10.287.130">
    <property type="match status" value="1"/>
</dbReference>
<keyword evidence="4" id="KW-0808">Transferase</keyword>
<protein>
    <recommendedName>
        <fullName evidence="2">histidine kinase</fullName>
        <ecNumber evidence="2">2.7.13.3</ecNumber>
    </recommendedName>
</protein>
<dbReference type="Pfam" id="PF07495">
    <property type="entry name" value="Y_Y_Y"/>
    <property type="match status" value="1"/>
</dbReference>
<dbReference type="PRINTS" id="PR00344">
    <property type="entry name" value="BCTRLSENSOR"/>
</dbReference>
<comment type="catalytic activity">
    <reaction evidence="1">
        <text>ATP + protein L-histidine = ADP + protein N-phospho-L-histidine.</text>
        <dbReference type="EC" id="2.7.13.3"/>
    </reaction>
</comment>
<keyword evidence="5" id="KW-0418">Kinase</keyword>
<sequence length="1143" mass="129410">MKRLFDIYLIFFLIFPLAGMGQSFQYDTSPKGVRLPVQNIFQVEQDTLGRIWFSTTRGVFFSDGIQTYSLPDSLNAKFDYQIAIHIDEDGSVWLYNDRGQMRFFMGGYGTWEEVFFTEIDNSAQFSFIQFLSRGKGRNKEFVINTSEGLNYSREEGRFIMLSDPEKINSKLSFLGGSAVSPVFYFLGKEPLVLSDGDWKIYPLKGLSLPSPPAMVMENPATGEFYFLGNGYLASGPYENQPEKFVDRGFTYPYPYDTDLYGLSFHSGSVFYHFNSSLRKRRLGASLSLIIDSQDIFGVFLLQDFLIDQEGLLWLASSRGLANINNLAIQNYTKSYSGLLANEVTAIMLLPSGEYLLGFNNGIQKFSRAGIETLYEYPSPEGIPTSRIVNFSTDSKNSVWFSATLNGLGRYDLNTGEIEIFPAPDGDNISSVQVEGDSLIITSSKNIFFAKITDRGEALFKNGLERQINEIFEKGFYHLRKAKKLRDGKLMVMRAGRLENPDPLIQKPGLCIAEGYDFLETPDGILLGTESGLKMIQGESVVPFFPAGRTIKNPVFSILQDSKGALWFGTDDGFYKYDKDSLVHFTEKLGLPNNETNRGALIEGNDQRIMIGTIEGLSIYFQEEKFIASGKPKISINGINAGSSAIAWEKIVEIPFEENSLEVDFSAIGFNREKELWVHYRLLGFDESWKILKNPQSNQIFYPNLPPGDYQFEIKSSYENYRMTETISTAEMRILQPFYFRFWFLALVSLFLIGVGFLVSSFSSQLRKLGILESAVDKKEKEKIRAEEQFKNVWDSSKDALVLTLDGEEIIAVNPIFEKWSLQKEENLLGVDLHDAINDSDFFKSYMKELEANNLPGFSFSCQVFWPLGKMENEVYTKEIPSQFEGKRLLLTVFRDVTVEKEIEHRLREAKDRAEEANRFKTSLLSNVSHEIRTPLNVILGGTEHVMMTRKNDPKLLSELEIILQSGERLLSTINSILDMAKIEAKKLEIVKQQTDVIAFIKKIVYPLSSLAEKKGLILEGNYPKTAVQGFIDQRFTTIILNNLIGNAIKYSEKGRIQVDVSQEDDWLNILVKDEGIGISPEFLEKVFDPFEQESTGNGRKFDGTGLGMTITHSLVKMLEGKIQIESEKGKGTTVFVQIPLSEI</sequence>
<dbReference type="CDD" id="cd00082">
    <property type="entry name" value="HisKA"/>
    <property type="match status" value="1"/>
</dbReference>
<dbReference type="Pfam" id="PF02518">
    <property type="entry name" value="HATPase_c"/>
    <property type="match status" value="1"/>
</dbReference>
<accession>A0A4R5V9P3</accession>
<dbReference type="InterPro" id="IPR011123">
    <property type="entry name" value="Y_Y_Y"/>
</dbReference>
<gene>
    <name evidence="8" type="ORF">E1898_03540</name>
</gene>
<dbReference type="InterPro" id="IPR011110">
    <property type="entry name" value="Reg_prop"/>
</dbReference>
<reference evidence="8 9" key="1">
    <citation type="submission" date="2019-03" db="EMBL/GenBank/DDBJ databases">
        <title>Algoriphagus aquimaris sp. nov., isolated form marine sediment in Pohang, Korea.</title>
        <authorList>
            <person name="Kim J."/>
            <person name="Yoon S.-H."/>
            <person name="Lee S.-S."/>
        </authorList>
    </citation>
    <scope>NUCLEOTIDE SEQUENCE [LARGE SCALE GENOMIC DNA]</scope>
    <source>
        <strain evidence="8 9">F21</strain>
    </source>
</reference>
<evidence type="ECO:0000256" key="3">
    <source>
        <dbReference type="ARBA" id="ARBA00022553"/>
    </source>
</evidence>
<comment type="caution">
    <text evidence="8">The sequence shown here is derived from an EMBL/GenBank/DDBJ whole genome shotgun (WGS) entry which is preliminary data.</text>
</comment>
<dbReference type="InterPro" id="IPR015943">
    <property type="entry name" value="WD40/YVTN_repeat-like_dom_sf"/>
</dbReference>
<organism evidence="8 9">
    <name type="scientific">Algoriphagus formosus</name>
    <dbReference type="NCBI Taxonomy" id="2007308"/>
    <lineage>
        <taxon>Bacteria</taxon>
        <taxon>Pseudomonadati</taxon>
        <taxon>Bacteroidota</taxon>
        <taxon>Cytophagia</taxon>
        <taxon>Cytophagales</taxon>
        <taxon>Cyclobacteriaceae</taxon>
        <taxon>Algoriphagus</taxon>
    </lineage>
</organism>
<evidence type="ECO:0000313" key="8">
    <source>
        <dbReference type="EMBL" id="TDK48859.1"/>
    </source>
</evidence>
<keyword evidence="3" id="KW-0597">Phosphoprotein</keyword>
<dbReference type="InterPro" id="IPR000014">
    <property type="entry name" value="PAS"/>
</dbReference>
<proteinExistence type="predicted"/>
<feature type="domain" description="Histidine kinase" evidence="7">
    <location>
        <begin position="926"/>
        <end position="1142"/>
    </location>
</feature>
<dbReference type="EMBL" id="SMUW01000026">
    <property type="protein sequence ID" value="TDK48859.1"/>
    <property type="molecule type" value="Genomic_DNA"/>
</dbReference>
<dbReference type="Gene3D" id="2.60.40.10">
    <property type="entry name" value="Immunoglobulins"/>
    <property type="match status" value="1"/>
</dbReference>
<dbReference type="Gene3D" id="3.30.565.10">
    <property type="entry name" value="Histidine kinase-like ATPase, C-terminal domain"/>
    <property type="match status" value="1"/>
</dbReference>